<dbReference type="Proteomes" id="UP001222325">
    <property type="component" value="Unassembled WGS sequence"/>
</dbReference>
<keyword evidence="2" id="KW-1185">Reference proteome</keyword>
<evidence type="ECO:0008006" key="3">
    <source>
        <dbReference type="Google" id="ProtNLM"/>
    </source>
</evidence>
<name>A0AAD6U677_9AGAR</name>
<dbReference type="AlphaFoldDB" id="A0AAD6U677"/>
<evidence type="ECO:0000313" key="2">
    <source>
        <dbReference type="Proteomes" id="UP001222325"/>
    </source>
</evidence>
<sequence length="381" mass="42330">MPHSRNLSVSSFCSTLSMDPDNSLAFFENDNYSTDELVKEAHGIVKKHQQRLSQAAPQKLKSYDLAKLLAALLDHAPNPLGARYVAVALHVAAANNDSGHSVVEAAKAWLDQLVLPMLRIALEKRSEPSSSHWTPTLDQTAQVIKSADRKEQREFRTALAKRERYRCAITNAFDRDRVEYFDELGRSHEIPPGPVHKMAAAHIIPSFLTSFDDAEGHKATIRDAASTWDLLQSWTQTDLRGLIGGKSVSPPNGIYMTRDDHEDFGAFRFYLDKMAFPNDANKYRAVCLRSRLSTGDRSSIVNFNDEDPPNPEYLRIHAAFAQVLHLSGAAEYLEHLRSDAERMVMLHSDGKADFGEALASQLAVLGGSGFDYVSDSDVGFV</sequence>
<proteinExistence type="predicted"/>
<gene>
    <name evidence="1" type="ORF">B0H15DRAFT_360549</name>
</gene>
<evidence type="ECO:0000313" key="1">
    <source>
        <dbReference type="EMBL" id="KAJ7086143.1"/>
    </source>
</evidence>
<dbReference type="EMBL" id="JARJCN010000032">
    <property type="protein sequence ID" value="KAJ7086143.1"/>
    <property type="molecule type" value="Genomic_DNA"/>
</dbReference>
<accession>A0AAD6U677</accession>
<comment type="caution">
    <text evidence="1">The sequence shown here is derived from an EMBL/GenBank/DDBJ whole genome shotgun (WGS) entry which is preliminary data.</text>
</comment>
<protein>
    <recommendedName>
        <fullName evidence="3">HNH nuclease domain-containing protein</fullName>
    </recommendedName>
</protein>
<organism evidence="1 2">
    <name type="scientific">Mycena belliarum</name>
    <dbReference type="NCBI Taxonomy" id="1033014"/>
    <lineage>
        <taxon>Eukaryota</taxon>
        <taxon>Fungi</taxon>
        <taxon>Dikarya</taxon>
        <taxon>Basidiomycota</taxon>
        <taxon>Agaricomycotina</taxon>
        <taxon>Agaricomycetes</taxon>
        <taxon>Agaricomycetidae</taxon>
        <taxon>Agaricales</taxon>
        <taxon>Marasmiineae</taxon>
        <taxon>Mycenaceae</taxon>
        <taxon>Mycena</taxon>
    </lineage>
</organism>
<reference evidence="1" key="1">
    <citation type="submission" date="2023-03" db="EMBL/GenBank/DDBJ databases">
        <title>Massive genome expansion in bonnet fungi (Mycena s.s.) driven by repeated elements and novel gene families across ecological guilds.</title>
        <authorList>
            <consortium name="Lawrence Berkeley National Laboratory"/>
            <person name="Harder C.B."/>
            <person name="Miyauchi S."/>
            <person name="Viragh M."/>
            <person name="Kuo A."/>
            <person name="Thoen E."/>
            <person name="Andreopoulos B."/>
            <person name="Lu D."/>
            <person name="Skrede I."/>
            <person name="Drula E."/>
            <person name="Henrissat B."/>
            <person name="Morin E."/>
            <person name="Kohler A."/>
            <person name="Barry K."/>
            <person name="LaButti K."/>
            <person name="Morin E."/>
            <person name="Salamov A."/>
            <person name="Lipzen A."/>
            <person name="Mereny Z."/>
            <person name="Hegedus B."/>
            <person name="Baldrian P."/>
            <person name="Stursova M."/>
            <person name="Weitz H."/>
            <person name="Taylor A."/>
            <person name="Grigoriev I.V."/>
            <person name="Nagy L.G."/>
            <person name="Martin F."/>
            <person name="Kauserud H."/>
        </authorList>
    </citation>
    <scope>NUCLEOTIDE SEQUENCE</scope>
    <source>
        <strain evidence="1">CBHHK173m</strain>
    </source>
</reference>